<feature type="region of interest" description="Disordered" evidence="5">
    <location>
        <begin position="313"/>
        <end position="334"/>
    </location>
</feature>
<dbReference type="EMBL" id="CDSF01000155">
    <property type="protein sequence ID" value="CEP03726.1"/>
    <property type="molecule type" value="Genomic_DNA"/>
</dbReference>
<accession>A0A0G4J8X1</accession>
<feature type="coiled-coil region" evidence="4">
    <location>
        <begin position="607"/>
        <end position="670"/>
    </location>
</feature>
<evidence type="ECO:0000313" key="6">
    <source>
        <dbReference type="EMBL" id="CEP03726.1"/>
    </source>
</evidence>
<dbReference type="Proteomes" id="UP000039324">
    <property type="component" value="Unassembled WGS sequence"/>
</dbReference>
<organism evidence="6 7">
    <name type="scientific">Plasmodiophora brassicae</name>
    <name type="common">Clubroot disease agent</name>
    <dbReference type="NCBI Taxonomy" id="37360"/>
    <lineage>
        <taxon>Eukaryota</taxon>
        <taxon>Sar</taxon>
        <taxon>Rhizaria</taxon>
        <taxon>Endomyxa</taxon>
        <taxon>Phytomyxea</taxon>
        <taxon>Plasmodiophorida</taxon>
        <taxon>Plasmodiophoridae</taxon>
        <taxon>Plasmodiophora</taxon>
    </lineage>
</organism>
<feature type="compositionally biased region" description="Acidic residues" evidence="5">
    <location>
        <begin position="1"/>
        <end position="14"/>
    </location>
</feature>
<dbReference type="GO" id="GO:0032040">
    <property type="term" value="C:small-subunit processome"/>
    <property type="evidence" value="ECO:0007669"/>
    <property type="project" value="InterPro"/>
</dbReference>
<comment type="subcellular location">
    <subcellularLocation>
        <location evidence="1">Nucleus</location>
        <location evidence="1">Nucleolus</location>
    </subcellularLocation>
</comment>
<feature type="region of interest" description="Disordered" evidence="5">
    <location>
        <begin position="1"/>
        <end position="112"/>
    </location>
</feature>
<feature type="compositionally biased region" description="Low complexity" evidence="5">
    <location>
        <begin position="69"/>
        <end position="83"/>
    </location>
</feature>
<protein>
    <submittedName>
        <fullName evidence="6">Uncharacterized protein</fullName>
    </submittedName>
</protein>
<dbReference type="PANTHER" id="PTHR14150:SF12">
    <property type="entry name" value="U3 SMALL NUCLEOLAR RNA-ASSOCIATED PROTEIN 14 HOMOLOG A"/>
    <property type="match status" value="1"/>
</dbReference>
<evidence type="ECO:0000313" key="7">
    <source>
        <dbReference type="Proteomes" id="UP000039324"/>
    </source>
</evidence>
<name>A0A0G4J8X1_PLABS</name>
<feature type="compositionally biased region" description="Acidic residues" evidence="5">
    <location>
        <begin position="398"/>
        <end position="408"/>
    </location>
</feature>
<feature type="region of interest" description="Disordered" evidence="5">
    <location>
        <begin position="387"/>
        <end position="409"/>
    </location>
</feature>
<keyword evidence="3" id="KW-0539">Nucleus</keyword>
<feature type="compositionally biased region" description="Basic and acidic residues" evidence="5">
    <location>
        <begin position="103"/>
        <end position="112"/>
    </location>
</feature>
<dbReference type="OrthoDB" id="277439at2759"/>
<evidence type="ECO:0000256" key="5">
    <source>
        <dbReference type="SAM" id="MobiDB-lite"/>
    </source>
</evidence>
<proteinExistence type="predicted"/>
<keyword evidence="2" id="KW-0597">Phosphoprotein</keyword>
<dbReference type="STRING" id="37360.A0A0G4J8X1"/>
<keyword evidence="7" id="KW-1185">Reference proteome</keyword>
<evidence type="ECO:0000256" key="3">
    <source>
        <dbReference type="ARBA" id="ARBA00023242"/>
    </source>
</evidence>
<evidence type="ECO:0000256" key="2">
    <source>
        <dbReference type="ARBA" id="ARBA00022553"/>
    </source>
</evidence>
<dbReference type="InterPro" id="IPR006709">
    <property type="entry name" value="SSU_processome_Utp14"/>
</dbReference>
<reference evidence="6 7" key="1">
    <citation type="submission" date="2015-02" db="EMBL/GenBank/DDBJ databases">
        <authorList>
            <person name="Chooi Y.-H."/>
        </authorList>
    </citation>
    <scope>NUCLEOTIDE SEQUENCE [LARGE SCALE GENOMIC DNA]</scope>
    <source>
        <strain evidence="6">E3</strain>
    </source>
</reference>
<sequence>MDLSDLIESDEDVCEAPSAIADDGASDDSEIVEDDVGSDVELDSVPDDDGEQSDDAEEDDDDEDGDDGTGNTDDIDGILSNGDGDSDDNEDAHRAVMSMVEAMSRRDEARTRRKADVVLERMSSVAEGDQFDVHDGSAKLSIDALVDPLRSSASFASMKASLDKLATDRHEKVADVPLEPAHRQRLERNVAFTSTSKELDKWTHLVKANREAARVSFPLKDHKIVESTASLTAKFTPTTSLETDLDALLKMYKLDERSVCKNDDPLLSTNDSASPEEIEKRHAEIARMRALMFYHELRAKRIKKIKSKKFRKMLKKQRAKHEGDDEDGEDDEVREKRELERINARMSLRVKNTSKWMKSALKHGGVVDPEVRARVADQQRNMEALRDRIRSVKGAGSSDDDNDDDAEIEALAQEIKDDVPVEGKRGVFGLKFMVKAAAKQKAEAEAMLKELQRAAEEDDDDNDSDKEAPAEGKPAVSGRRTFGGLAPASSTEPAAPTDKRFEATGTSLQSVAVASGAAFRSRTAGPVSSVSKQQDDDNPWLNVNSSAIAARERKAANDDVVLDTEVVSADDDDDDNDDKFVLLDDGASAERRELVRRAFPTAGDEGREFAAEKAAVAESELPDLEQEHPATMPGWGSWAGDGVTASRASRKRAAKRAHELQRKKQTLLDRRRDGSMSHVIINEKVDRKSAKYKVGSVPFPFTSREQYERSLQVPIGREWNSAGGHADLIAPAVTCRVGAVIAPITYSKGPGRRR</sequence>
<keyword evidence="4" id="KW-0175">Coiled coil</keyword>
<feature type="compositionally biased region" description="Acidic residues" evidence="5">
    <location>
        <begin position="24"/>
        <end position="67"/>
    </location>
</feature>
<dbReference type="AlphaFoldDB" id="A0A0G4J8X1"/>
<dbReference type="Pfam" id="PF04615">
    <property type="entry name" value="Utp14"/>
    <property type="match status" value="1"/>
</dbReference>
<dbReference type="PANTHER" id="PTHR14150">
    <property type="entry name" value="U3 SMALL NUCLEOLAR RNA-ASSOCIATED PROTEIN 14"/>
    <property type="match status" value="1"/>
</dbReference>
<feature type="region of interest" description="Disordered" evidence="5">
    <location>
        <begin position="516"/>
        <end position="544"/>
    </location>
</feature>
<feature type="compositionally biased region" description="Low complexity" evidence="5">
    <location>
        <begin position="486"/>
        <end position="496"/>
    </location>
</feature>
<evidence type="ECO:0000256" key="1">
    <source>
        <dbReference type="ARBA" id="ARBA00004604"/>
    </source>
</evidence>
<dbReference type="GO" id="GO:0006364">
    <property type="term" value="P:rRNA processing"/>
    <property type="evidence" value="ECO:0007669"/>
    <property type="project" value="InterPro"/>
</dbReference>
<dbReference type="OMA" id="EHALSGW"/>
<evidence type="ECO:0000256" key="4">
    <source>
        <dbReference type="SAM" id="Coils"/>
    </source>
</evidence>
<gene>
    <name evidence="6" type="ORF">PBRA_003333</name>
</gene>
<feature type="region of interest" description="Disordered" evidence="5">
    <location>
        <begin position="448"/>
        <end position="503"/>
    </location>
</feature>